<dbReference type="SUPFAM" id="SSF55729">
    <property type="entry name" value="Acyl-CoA N-acyltransferases (Nat)"/>
    <property type="match status" value="1"/>
</dbReference>
<keyword evidence="1" id="KW-0808">Transferase</keyword>
<sequence length="237" mass="26300">MQIRPFTPSDMETVLTIWLEASLQAHHFIDPAYWHANLAPMREHYLPAADSYVLWQDGTALGFYSLYEETLAAIFLAPAQQGRGYGKALLAHAKQQRPALRLQVYQQNRASCDFYLAQGFQIEAEQQDPHTHCAEWVMAWSAAGQPGSIAGEPGPSPLCASSSAWLNAKSCICCNSGCRAIPSGLRAYSTLGGTWGWRVRAMTQSASSSLSWAVSTFWLTSGKQRRKSPKRRVCSRR</sequence>
<comment type="caution">
    <text evidence="4">The sequence shown here is derived from an EMBL/GenBank/DDBJ whole genome shotgun (WGS) entry which is preliminary data.</text>
</comment>
<dbReference type="PANTHER" id="PTHR43800:SF1">
    <property type="entry name" value="PEPTIDYL-LYSINE N-ACETYLTRANSFERASE YJAB"/>
    <property type="match status" value="1"/>
</dbReference>
<dbReference type="Pfam" id="PF13508">
    <property type="entry name" value="Acetyltransf_7"/>
    <property type="match status" value="1"/>
</dbReference>
<keyword evidence="2" id="KW-0012">Acyltransferase</keyword>
<reference evidence="4 5" key="1">
    <citation type="journal article" date="2012" name="Front. Microbiol.">
        <title>Draft Genome Sequence of the Virulent Strain 01-B526 of the Fish Pathogen Aeromonas salmonicida.</title>
        <authorList>
            <person name="Charette S.J."/>
            <person name="Brochu F."/>
            <person name="Boyle B."/>
            <person name="Filion G."/>
            <person name="Tanaka K.H."/>
            <person name="Derome N."/>
        </authorList>
    </citation>
    <scope>NUCLEOTIDE SEQUENCE [LARGE SCALE GENOMIC DNA]</scope>
    <source>
        <strain evidence="4 5">01-B526</strain>
    </source>
</reference>
<dbReference type="PROSITE" id="PS51186">
    <property type="entry name" value="GNAT"/>
    <property type="match status" value="1"/>
</dbReference>
<evidence type="ECO:0000313" key="4">
    <source>
        <dbReference type="EMBL" id="EHI51912.1"/>
    </source>
</evidence>
<name>A0ABP2MYZ2_AERSS</name>
<dbReference type="Proteomes" id="UP000006428">
    <property type="component" value="Unassembled WGS sequence"/>
</dbReference>
<evidence type="ECO:0000313" key="5">
    <source>
        <dbReference type="Proteomes" id="UP000006428"/>
    </source>
</evidence>
<dbReference type="InterPro" id="IPR000182">
    <property type="entry name" value="GNAT_dom"/>
</dbReference>
<dbReference type="Gene3D" id="3.40.630.30">
    <property type="match status" value="1"/>
</dbReference>
<dbReference type="PANTHER" id="PTHR43800">
    <property type="entry name" value="PEPTIDYL-LYSINE N-ACETYLTRANSFERASE YJAB"/>
    <property type="match status" value="1"/>
</dbReference>
<protein>
    <submittedName>
        <fullName evidence="4">Acetyltransferase</fullName>
    </submittedName>
</protein>
<evidence type="ECO:0000256" key="1">
    <source>
        <dbReference type="ARBA" id="ARBA00022679"/>
    </source>
</evidence>
<proteinExistence type="predicted"/>
<organism evidence="4 5">
    <name type="scientific">Aeromonas salmonicida subsp. salmonicida 01-B526</name>
    <dbReference type="NCBI Taxonomy" id="1076135"/>
    <lineage>
        <taxon>Bacteria</taxon>
        <taxon>Pseudomonadati</taxon>
        <taxon>Pseudomonadota</taxon>
        <taxon>Gammaproteobacteria</taxon>
        <taxon>Aeromonadales</taxon>
        <taxon>Aeromonadaceae</taxon>
        <taxon>Aeromonas</taxon>
    </lineage>
</organism>
<dbReference type="EMBL" id="AGVO01000050">
    <property type="protein sequence ID" value="EHI51912.1"/>
    <property type="molecule type" value="Genomic_DNA"/>
</dbReference>
<dbReference type="InterPro" id="IPR016181">
    <property type="entry name" value="Acyl_CoA_acyltransferase"/>
</dbReference>
<evidence type="ECO:0000259" key="3">
    <source>
        <dbReference type="PROSITE" id="PS51186"/>
    </source>
</evidence>
<evidence type="ECO:0000256" key="2">
    <source>
        <dbReference type="ARBA" id="ARBA00023315"/>
    </source>
</evidence>
<gene>
    <name evidence="4" type="ORF">IYQ_13058</name>
</gene>
<dbReference type="NCBIfam" id="NF007853">
    <property type="entry name" value="PRK10562.1"/>
    <property type="match status" value="1"/>
</dbReference>
<accession>A0ABP2MYZ2</accession>
<feature type="domain" description="N-acetyltransferase" evidence="3">
    <location>
        <begin position="1"/>
        <end position="143"/>
    </location>
</feature>
<keyword evidence="5" id="KW-1185">Reference proteome</keyword>
<dbReference type="CDD" id="cd04301">
    <property type="entry name" value="NAT_SF"/>
    <property type="match status" value="1"/>
</dbReference>